<name>A0A915HRW7_ROMCU</name>
<reference evidence="2" key="1">
    <citation type="submission" date="2022-11" db="UniProtKB">
        <authorList>
            <consortium name="WormBaseParasite"/>
        </authorList>
    </citation>
    <scope>IDENTIFICATION</scope>
</reference>
<organism evidence="1 2">
    <name type="scientific">Romanomermis culicivorax</name>
    <name type="common">Nematode worm</name>
    <dbReference type="NCBI Taxonomy" id="13658"/>
    <lineage>
        <taxon>Eukaryota</taxon>
        <taxon>Metazoa</taxon>
        <taxon>Ecdysozoa</taxon>
        <taxon>Nematoda</taxon>
        <taxon>Enoplea</taxon>
        <taxon>Dorylaimia</taxon>
        <taxon>Mermithida</taxon>
        <taxon>Mermithoidea</taxon>
        <taxon>Mermithidae</taxon>
        <taxon>Romanomermis</taxon>
    </lineage>
</organism>
<evidence type="ECO:0000313" key="1">
    <source>
        <dbReference type="Proteomes" id="UP000887565"/>
    </source>
</evidence>
<sequence>MIHNIFRGALHKFEDVSQKFQDVSQKIKNHNDLITEIFNENMTFIN</sequence>
<accession>A0A915HRW7</accession>
<proteinExistence type="predicted"/>
<dbReference type="Proteomes" id="UP000887565">
    <property type="component" value="Unplaced"/>
</dbReference>
<evidence type="ECO:0000313" key="2">
    <source>
        <dbReference type="WBParaSite" id="nRc.2.0.1.t04484-RA"/>
    </source>
</evidence>
<dbReference type="WBParaSite" id="nRc.2.0.1.t04484-RA">
    <property type="protein sequence ID" value="nRc.2.0.1.t04484-RA"/>
    <property type="gene ID" value="nRc.2.0.1.g04484"/>
</dbReference>
<dbReference type="AlphaFoldDB" id="A0A915HRW7"/>
<keyword evidence="1" id="KW-1185">Reference proteome</keyword>
<protein>
    <submittedName>
        <fullName evidence="2">Uncharacterized protein</fullName>
    </submittedName>
</protein>